<dbReference type="RefSeq" id="WP_167939716.1">
    <property type="nucleotide sequence ID" value="NZ_JAATJA010000001.1"/>
</dbReference>
<dbReference type="EMBL" id="JAATJA010000001">
    <property type="protein sequence ID" value="NJB66591.1"/>
    <property type="molecule type" value="Genomic_DNA"/>
</dbReference>
<accession>A0A846QE75</accession>
<dbReference type="CDD" id="cd02440">
    <property type="entry name" value="AdoMet_MTases"/>
    <property type="match status" value="1"/>
</dbReference>
<dbReference type="Proteomes" id="UP000580856">
    <property type="component" value="Unassembled WGS sequence"/>
</dbReference>
<reference evidence="2 3" key="1">
    <citation type="submission" date="2020-03" db="EMBL/GenBank/DDBJ databases">
        <title>Genomic Encyclopedia of Type Strains, Phase IV (KMG-IV): sequencing the most valuable type-strain genomes for metagenomic binning, comparative biology and taxonomic classification.</title>
        <authorList>
            <person name="Goeker M."/>
        </authorList>
    </citation>
    <scope>NUCLEOTIDE SEQUENCE [LARGE SCALE GENOMIC DNA]</scope>
    <source>
        <strain evidence="2 3">DSM 24233</strain>
    </source>
</reference>
<dbReference type="GO" id="GO:0008757">
    <property type="term" value="F:S-adenosylmethionine-dependent methyltransferase activity"/>
    <property type="evidence" value="ECO:0007669"/>
    <property type="project" value="InterPro"/>
</dbReference>
<name>A0A846QE75_9BACT</name>
<evidence type="ECO:0000259" key="1">
    <source>
        <dbReference type="Pfam" id="PF08241"/>
    </source>
</evidence>
<dbReference type="SUPFAM" id="SSF53335">
    <property type="entry name" value="S-adenosyl-L-methionine-dependent methyltransferases"/>
    <property type="match status" value="1"/>
</dbReference>
<dbReference type="AlphaFoldDB" id="A0A846QE75"/>
<dbReference type="GO" id="GO:0032259">
    <property type="term" value="P:methylation"/>
    <property type="evidence" value="ECO:0007669"/>
    <property type="project" value="UniProtKB-KW"/>
</dbReference>
<dbReference type="Pfam" id="PF08241">
    <property type="entry name" value="Methyltransf_11"/>
    <property type="match status" value="1"/>
</dbReference>
<dbReference type="Gene3D" id="3.40.50.150">
    <property type="entry name" value="Vaccinia Virus protein VP39"/>
    <property type="match status" value="1"/>
</dbReference>
<proteinExistence type="predicted"/>
<keyword evidence="3" id="KW-1185">Reference proteome</keyword>
<sequence>MDSEFYSELHPLHADSVSTDLSVPLHAAWDISEHLLEGKTVLEAGCGGMGAQAIQLMSYNPARLVVLDLSENNIRSARSNFESVHGERPNCEFMTFDLCSQDLPREAFDVIHHRGVFQHLPDKNFALDNLYRALKPGGHLLIATYGHGGLLSMISGALRPPFRHVSMRWAQRFLLRCGISPDLVSGILDHLYVPVQTRFTRAEAINMVTSRGFCIVKDVSDLTHEIDTSRCQGGFFSFWAKYVYPNSNRKIGWLSRLLFGTFGNSLVAIKL</sequence>
<feature type="domain" description="Methyltransferase type 11" evidence="1">
    <location>
        <begin position="42"/>
        <end position="142"/>
    </location>
</feature>
<gene>
    <name evidence="2" type="ORF">GGQ74_000231</name>
</gene>
<evidence type="ECO:0000313" key="2">
    <source>
        <dbReference type="EMBL" id="NJB66591.1"/>
    </source>
</evidence>
<dbReference type="PANTHER" id="PTHR43861">
    <property type="entry name" value="TRANS-ACONITATE 2-METHYLTRANSFERASE-RELATED"/>
    <property type="match status" value="1"/>
</dbReference>
<protein>
    <submittedName>
        <fullName evidence="2">SAM-dependent methyltransferase</fullName>
    </submittedName>
</protein>
<keyword evidence="2" id="KW-0489">Methyltransferase</keyword>
<dbReference type="InterPro" id="IPR029063">
    <property type="entry name" value="SAM-dependent_MTases_sf"/>
</dbReference>
<comment type="caution">
    <text evidence="2">The sequence shown here is derived from an EMBL/GenBank/DDBJ whole genome shotgun (WGS) entry which is preliminary data.</text>
</comment>
<keyword evidence="2" id="KW-0808">Transferase</keyword>
<dbReference type="InterPro" id="IPR013216">
    <property type="entry name" value="Methyltransf_11"/>
</dbReference>
<organism evidence="2 3">
    <name type="scientific">Desulfobaculum xiamenense</name>
    <dbReference type="NCBI Taxonomy" id="995050"/>
    <lineage>
        <taxon>Bacteria</taxon>
        <taxon>Pseudomonadati</taxon>
        <taxon>Thermodesulfobacteriota</taxon>
        <taxon>Desulfovibrionia</taxon>
        <taxon>Desulfovibrionales</taxon>
        <taxon>Desulfovibrionaceae</taxon>
        <taxon>Desulfobaculum</taxon>
    </lineage>
</organism>
<evidence type="ECO:0000313" key="3">
    <source>
        <dbReference type="Proteomes" id="UP000580856"/>
    </source>
</evidence>